<feature type="domain" description="Bacterial type II secretion system protein E" evidence="2">
    <location>
        <begin position="6"/>
        <end position="274"/>
    </location>
</feature>
<comment type="similarity">
    <text evidence="1">Belongs to the GSP E family.</text>
</comment>
<dbReference type="PANTHER" id="PTHR30486">
    <property type="entry name" value="TWITCHING MOTILITY PROTEIN PILT"/>
    <property type="match status" value="1"/>
</dbReference>
<protein>
    <submittedName>
        <fullName evidence="3">Type IV pili twitching motility protein PilT</fullName>
    </submittedName>
</protein>
<dbReference type="GO" id="GO:0016887">
    <property type="term" value="F:ATP hydrolysis activity"/>
    <property type="evidence" value="ECO:0007669"/>
    <property type="project" value="InterPro"/>
</dbReference>
<name>A0A2M6XEG9_9BACT</name>
<evidence type="ECO:0000313" key="4">
    <source>
        <dbReference type="Proteomes" id="UP000228996"/>
    </source>
</evidence>
<dbReference type="InterPro" id="IPR050921">
    <property type="entry name" value="T4SS_GSP_E_ATPase"/>
</dbReference>
<dbReference type="AlphaFoldDB" id="A0A2M6XEG9"/>
<dbReference type="GO" id="GO:0005524">
    <property type="term" value="F:ATP binding"/>
    <property type="evidence" value="ECO:0007669"/>
    <property type="project" value="InterPro"/>
</dbReference>
<dbReference type="Gene3D" id="3.40.50.300">
    <property type="entry name" value="P-loop containing nucleotide triphosphate hydrolases"/>
    <property type="match status" value="1"/>
</dbReference>
<evidence type="ECO:0000259" key="2">
    <source>
        <dbReference type="Pfam" id="PF00437"/>
    </source>
</evidence>
<proteinExistence type="inferred from homology"/>
<accession>A0A2M6XEG9</accession>
<reference evidence="4" key="1">
    <citation type="submission" date="2017-09" db="EMBL/GenBank/DDBJ databases">
        <title>Depth-based differentiation of microbial function through sediment-hosted aquifers and enrichment of novel symbionts in the deep terrestrial subsurface.</title>
        <authorList>
            <person name="Probst A.J."/>
            <person name="Ladd B."/>
            <person name="Jarett J.K."/>
            <person name="Geller-Mcgrath D.E."/>
            <person name="Sieber C.M.K."/>
            <person name="Emerson J.B."/>
            <person name="Anantharaman K."/>
            <person name="Thomas B.C."/>
            <person name="Malmstrom R."/>
            <person name="Stieglmeier M."/>
            <person name="Klingl A."/>
            <person name="Woyke T."/>
            <person name="Ryan C.M."/>
            <person name="Banfield J.F."/>
        </authorList>
    </citation>
    <scope>NUCLEOTIDE SEQUENCE [LARGE SCALE GENOMIC DNA]</scope>
</reference>
<sequence length="355" mass="39721">MENMDIRELLQIAVENKASDLHLLEGACPTLRVDGVLIPLIEKGRLTNEMIETMVWQIVNPEQKEIILTNLELDFSFEFEKKVRFRVNAYRQHGSMAASLRLIPYQIKGIDELGLPKICHSFAQLKQGFILVTGPTGQGKSTTIAAVLNEINQKRAEHIVTVEDPIEFVMPSGKSLVSQREIHQDTHSWDISLRSVLREDPNVVLVGEMRDYETISSALTIAETGHLVFSTLHTNSAAQTIDRIVDVFPENSKSQIRTQLSSTLEAVFSQRLLPGISGGRVLACEIMVATPAIKTAIREGKTHLIDNIIQTSRELGMVPLETNLAMLVKEGRISLEVAQEYALQPETLMRQIYSK</sequence>
<evidence type="ECO:0000256" key="1">
    <source>
        <dbReference type="ARBA" id="ARBA00006611"/>
    </source>
</evidence>
<gene>
    <name evidence="3" type="ORF">COT44_00130</name>
</gene>
<organism evidence="3 4">
    <name type="scientific">Candidatus Shapirobacteria bacterium CG08_land_8_20_14_0_20_39_18</name>
    <dbReference type="NCBI Taxonomy" id="1974883"/>
    <lineage>
        <taxon>Bacteria</taxon>
        <taxon>Candidatus Shapironibacteriota</taxon>
    </lineage>
</organism>
<dbReference type="Pfam" id="PF00437">
    <property type="entry name" value="T2SSE"/>
    <property type="match status" value="1"/>
</dbReference>
<dbReference type="InterPro" id="IPR006321">
    <property type="entry name" value="PilT/PilU"/>
</dbReference>
<dbReference type="SUPFAM" id="SSF52540">
    <property type="entry name" value="P-loop containing nucleoside triphosphate hydrolases"/>
    <property type="match status" value="1"/>
</dbReference>
<dbReference type="Proteomes" id="UP000228996">
    <property type="component" value="Unassembled WGS sequence"/>
</dbReference>
<dbReference type="CDD" id="cd01131">
    <property type="entry name" value="PilT"/>
    <property type="match status" value="1"/>
</dbReference>
<dbReference type="NCBIfam" id="TIGR01420">
    <property type="entry name" value="pilT_fam"/>
    <property type="match status" value="1"/>
</dbReference>
<dbReference type="Gene3D" id="3.30.450.90">
    <property type="match status" value="1"/>
</dbReference>
<dbReference type="InterPro" id="IPR027417">
    <property type="entry name" value="P-loop_NTPase"/>
</dbReference>
<comment type="caution">
    <text evidence="3">The sequence shown here is derived from an EMBL/GenBank/DDBJ whole genome shotgun (WGS) entry which is preliminary data.</text>
</comment>
<dbReference type="EMBL" id="PEYO01000001">
    <property type="protein sequence ID" value="PIU04039.1"/>
    <property type="molecule type" value="Genomic_DNA"/>
</dbReference>
<dbReference type="InterPro" id="IPR001482">
    <property type="entry name" value="T2SS/T4SS_dom"/>
</dbReference>
<evidence type="ECO:0000313" key="3">
    <source>
        <dbReference type="EMBL" id="PIU04039.1"/>
    </source>
</evidence>